<keyword evidence="1" id="KW-0507">mRNA processing</keyword>
<dbReference type="Proteomes" id="UP001498398">
    <property type="component" value="Unassembled WGS sequence"/>
</dbReference>
<evidence type="ECO:0000256" key="2">
    <source>
        <dbReference type="PROSITE-ProRule" id="PRU00047"/>
    </source>
</evidence>
<gene>
    <name evidence="5" type="ORF">VKT23_019026</name>
</gene>
<feature type="compositionally biased region" description="Basic and acidic residues" evidence="3">
    <location>
        <begin position="143"/>
        <end position="157"/>
    </location>
</feature>
<keyword evidence="6" id="KW-1185">Reference proteome</keyword>
<organism evidence="5 6">
    <name type="scientific">Marasmiellus scandens</name>
    <dbReference type="NCBI Taxonomy" id="2682957"/>
    <lineage>
        <taxon>Eukaryota</taxon>
        <taxon>Fungi</taxon>
        <taxon>Dikarya</taxon>
        <taxon>Basidiomycota</taxon>
        <taxon>Agaricomycotina</taxon>
        <taxon>Agaricomycetes</taxon>
        <taxon>Agaricomycetidae</taxon>
        <taxon>Agaricales</taxon>
        <taxon>Marasmiineae</taxon>
        <taxon>Omphalotaceae</taxon>
        <taxon>Marasmiellus</taxon>
    </lineage>
</organism>
<evidence type="ECO:0000313" key="5">
    <source>
        <dbReference type="EMBL" id="KAK7436619.1"/>
    </source>
</evidence>
<comment type="caution">
    <text evidence="5">The sequence shown here is derived from an EMBL/GenBank/DDBJ whole genome shotgun (WGS) entry which is preliminary data.</text>
</comment>
<evidence type="ECO:0000259" key="4">
    <source>
        <dbReference type="PROSITE" id="PS50158"/>
    </source>
</evidence>
<dbReference type="SMART" id="SM00343">
    <property type="entry name" value="ZnF_C2HC"/>
    <property type="match status" value="1"/>
</dbReference>
<dbReference type="InterPro" id="IPR001878">
    <property type="entry name" value="Znf_CCHC"/>
</dbReference>
<evidence type="ECO:0000256" key="1">
    <source>
        <dbReference type="ARBA" id="ARBA00022664"/>
    </source>
</evidence>
<keyword evidence="2" id="KW-0863">Zinc-finger</keyword>
<keyword evidence="2" id="KW-0862">Zinc</keyword>
<evidence type="ECO:0000313" key="6">
    <source>
        <dbReference type="Proteomes" id="UP001498398"/>
    </source>
</evidence>
<feature type="region of interest" description="Disordered" evidence="3">
    <location>
        <begin position="191"/>
        <end position="296"/>
    </location>
</feature>
<dbReference type="InterPro" id="IPR036875">
    <property type="entry name" value="Znf_CCHC_sf"/>
</dbReference>
<protein>
    <recommendedName>
        <fullName evidence="4">CCHC-type domain-containing protein</fullName>
    </recommendedName>
</protein>
<reference evidence="5 6" key="1">
    <citation type="submission" date="2024-01" db="EMBL/GenBank/DDBJ databases">
        <title>A draft genome for the cacao thread blight pathogen Marasmiellus scandens.</title>
        <authorList>
            <person name="Baruah I.K."/>
            <person name="Leung J."/>
            <person name="Bukari Y."/>
            <person name="Amoako-Attah I."/>
            <person name="Meinhardt L.W."/>
            <person name="Bailey B.A."/>
            <person name="Cohen S.P."/>
        </authorList>
    </citation>
    <scope>NUCLEOTIDE SEQUENCE [LARGE SCALE GENOMIC DNA]</scope>
    <source>
        <strain evidence="5 6">GH-19</strain>
    </source>
</reference>
<dbReference type="SUPFAM" id="SSF57756">
    <property type="entry name" value="Retrovirus zinc finger-like domains"/>
    <property type="match status" value="1"/>
</dbReference>
<dbReference type="Gene3D" id="4.10.60.10">
    <property type="entry name" value="Zinc finger, CCHC-type"/>
    <property type="match status" value="1"/>
</dbReference>
<keyword evidence="2" id="KW-0479">Metal-binding</keyword>
<evidence type="ECO:0000256" key="3">
    <source>
        <dbReference type="SAM" id="MobiDB-lite"/>
    </source>
</evidence>
<feature type="domain" description="CCHC-type" evidence="4">
    <location>
        <begin position="182"/>
        <end position="197"/>
    </location>
</feature>
<dbReference type="EMBL" id="JBANRG010000092">
    <property type="protein sequence ID" value="KAK7436619.1"/>
    <property type="molecule type" value="Genomic_DNA"/>
</dbReference>
<feature type="compositionally biased region" description="Basic and acidic residues" evidence="3">
    <location>
        <begin position="203"/>
        <end position="232"/>
    </location>
</feature>
<sequence>MCEVLHKAETTQHIWLYLIGKYQVKSKIDVSRLKTAWINRRCADAKVNLWLWLEEDKRIVKEIEDVGGVVTDDEKRSHILTQIPEYFRCYIASQMSMFTRATGKVMDTDEMVDDLTNHYLYLHPELPDWVAQSGIPVGKPKPRVTDTPKVKSPETKPPKNVALQVEGSSKPSDTKSDSDFSCYNCRGTGHIAHKCPSPKQNRSRKDSGKGKSHDNKGGWKGKGKETPKEAPKVDQPVLKLGQANTVNKEVTYAYMAEPDSDMDLSGLSSDELGDSEDCNSNVPALQAVSDSEDGDD</sequence>
<dbReference type="PROSITE" id="PS50158">
    <property type="entry name" value="ZF_CCHC"/>
    <property type="match status" value="1"/>
</dbReference>
<feature type="region of interest" description="Disordered" evidence="3">
    <location>
        <begin position="133"/>
        <end position="178"/>
    </location>
</feature>
<dbReference type="Pfam" id="PF00098">
    <property type="entry name" value="zf-CCHC"/>
    <property type="match status" value="1"/>
</dbReference>
<name>A0ABR1IMG8_9AGAR</name>
<accession>A0ABR1IMG8</accession>
<proteinExistence type="predicted"/>